<comment type="caution">
    <text evidence="1">The sequence shown here is derived from an EMBL/GenBank/DDBJ whole genome shotgun (WGS) entry which is preliminary data.</text>
</comment>
<keyword evidence="2" id="KW-1185">Reference proteome</keyword>
<evidence type="ECO:0000313" key="1">
    <source>
        <dbReference type="EMBL" id="MBK1666589.1"/>
    </source>
</evidence>
<sequence length="123" mass="13476">MIAQKPFDTEQAQPWRLFGHWCDRTQSWWGLHPNQTGARMSAAPGPPLVALDAKEIQPPAGDADPTDDGIYWGWITPDFGKPSFVYPSRRHFELCFGAGSANAVALGHGRVVCLQLTPATETS</sequence>
<organism evidence="1 2">
    <name type="scientific">Rhodovibrio sodomensis</name>
    <dbReference type="NCBI Taxonomy" id="1088"/>
    <lineage>
        <taxon>Bacteria</taxon>
        <taxon>Pseudomonadati</taxon>
        <taxon>Pseudomonadota</taxon>
        <taxon>Alphaproteobacteria</taxon>
        <taxon>Rhodospirillales</taxon>
        <taxon>Rhodovibrionaceae</taxon>
        <taxon>Rhodovibrio</taxon>
    </lineage>
</organism>
<dbReference type="RefSeq" id="WP_200338638.1">
    <property type="nucleotide sequence ID" value="NZ_NRRL01000001.1"/>
</dbReference>
<dbReference type="Proteomes" id="UP001296873">
    <property type="component" value="Unassembled WGS sequence"/>
</dbReference>
<gene>
    <name evidence="1" type="ORF">CKO28_00845</name>
</gene>
<reference evidence="1 2" key="1">
    <citation type="journal article" date="2020" name="Microorganisms">
        <title>Osmotic Adaptation and Compatible Solute Biosynthesis of Phototrophic Bacteria as Revealed from Genome Analyses.</title>
        <authorList>
            <person name="Imhoff J.F."/>
            <person name="Rahn T."/>
            <person name="Kunzel S."/>
            <person name="Keller A."/>
            <person name="Neulinger S.C."/>
        </authorList>
    </citation>
    <scope>NUCLEOTIDE SEQUENCE [LARGE SCALE GENOMIC DNA]</scope>
    <source>
        <strain evidence="1 2">DSM 9895</strain>
    </source>
</reference>
<accession>A0ABS1D988</accession>
<proteinExistence type="predicted"/>
<dbReference type="EMBL" id="NRRL01000001">
    <property type="protein sequence ID" value="MBK1666589.1"/>
    <property type="molecule type" value="Genomic_DNA"/>
</dbReference>
<name>A0ABS1D988_9PROT</name>
<protein>
    <submittedName>
        <fullName evidence="1">Uncharacterized protein</fullName>
    </submittedName>
</protein>
<evidence type="ECO:0000313" key="2">
    <source>
        <dbReference type="Proteomes" id="UP001296873"/>
    </source>
</evidence>